<gene>
    <name evidence="1" type="ORF">CA2015_0260</name>
</gene>
<dbReference type="EMBL" id="CP012040">
    <property type="protein sequence ID" value="AKP49741.1"/>
    <property type="molecule type" value="Genomic_DNA"/>
</dbReference>
<dbReference type="OrthoDB" id="839825at2"/>
<evidence type="ECO:0008006" key="3">
    <source>
        <dbReference type="Google" id="ProtNLM"/>
    </source>
</evidence>
<evidence type="ECO:0000313" key="1">
    <source>
        <dbReference type="EMBL" id="AKP49741.1"/>
    </source>
</evidence>
<dbReference type="STRING" id="320787.CA2015_0260"/>
<dbReference type="RefSeq" id="WP_048640252.1">
    <property type="nucleotide sequence ID" value="NZ_CP012040.1"/>
</dbReference>
<organism evidence="1 2">
    <name type="scientific">Cyclobacterium amurskyense</name>
    <dbReference type="NCBI Taxonomy" id="320787"/>
    <lineage>
        <taxon>Bacteria</taxon>
        <taxon>Pseudomonadati</taxon>
        <taxon>Bacteroidota</taxon>
        <taxon>Cytophagia</taxon>
        <taxon>Cytophagales</taxon>
        <taxon>Cyclobacteriaceae</taxon>
        <taxon>Cyclobacterium</taxon>
    </lineage>
</organism>
<evidence type="ECO:0000313" key="2">
    <source>
        <dbReference type="Proteomes" id="UP000036520"/>
    </source>
</evidence>
<accession>A0A0H4P5N8</accession>
<protein>
    <recommendedName>
        <fullName evidence="3">TonB-dependent receptor</fullName>
    </recommendedName>
</protein>
<dbReference type="KEGG" id="camu:CA2015_0260"/>
<name>A0A0H4P5N8_9BACT</name>
<proteinExistence type="predicted"/>
<dbReference type="Proteomes" id="UP000036520">
    <property type="component" value="Chromosome"/>
</dbReference>
<dbReference type="SUPFAM" id="SSF49464">
    <property type="entry name" value="Carboxypeptidase regulatory domain-like"/>
    <property type="match status" value="1"/>
</dbReference>
<dbReference type="InterPro" id="IPR008969">
    <property type="entry name" value="CarboxyPept-like_regulatory"/>
</dbReference>
<sequence length="224" mass="25471">MPLIYLVPFLLATYTPIPEKDPKEFFELQGKLIDASSMQPIANAHIFWSTHKTISNEKGDFSIRVKAGISLQISHIGYEKTSYIVDSVTSSPVTIILLPSAVELDEVVVRTLPSEQSFKQQVITANPAFHLQEERLKSNVNFIKNIHHLSYHNDMNSYDKLLSGLSDKGSTVLFSSNPSMGILGLIRRLKQKRNLPSKTRVSNPSPRLLYPYMRKKEGYQKYFE</sequence>
<reference evidence="1 2" key="1">
    <citation type="submission" date="2015-07" db="EMBL/GenBank/DDBJ databases">
        <authorList>
            <person name="Kim K.M."/>
        </authorList>
    </citation>
    <scope>NUCLEOTIDE SEQUENCE [LARGE SCALE GENOMIC DNA]</scope>
    <source>
        <strain evidence="1 2">KCTC 12363</strain>
    </source>
</reference>
<dbReference type="AlphaFoldDB" id="A0A0H4P5N8"/>
<keyword evidence="2" id="KW-1185">Reference proteome</keyword>
<dbReference type="Pfam" id="PF13715">
    <property type="entry name" value="CarbopepD_reg_2"/>
    <property type="match status" value="1"/>
</dbReference>